<sequence>MKIRLIIADIVKSEKQAGKFQKKFTKNSPQFVITRKRGEFLSLA</sequence>
<gene>
    <name evidence="1" type="ORF">F544_22250</name>
</gene>
<dbReference type="Proteomes" id="UP000019086">
    <property type="component" value="Chromosome"/>
</dbReference>
<proteinExistence type="predicted"/>
<dbReference type="PATRIC" id="fig|1263832.3.peg.2212"/>
<protein>
    <submittedName>
        <fullName evidence="1">Uncharacterized protein</fullName>
    </submittedName>
</protein>
<name>W0RDJ4_BIBTR</name>
<organism evidence="1 2">
    <name type="scientific">Bibersteinia trehalosi USDA-ARS-USMARC-190</name>
    <dbReference type="NCBI Taxonomy" id="1263832"/>
    <lineage>
        <taxon>Bacteria</taxon>
        <taxon>Pseudomonadati</taxon>
        <taxon>Pseudomonadota</taxon>
        <taxon>Gammaproteobacteria</taxon>
        <taxon>Pasteurellales</taxon>
        <taxon>Pasteurellaceae</taxon>
        <taxon>Bibersteinia</taxon>
    </lineage>
</organism>
<evidence type="ECO:0000313" key="2">
    <source>
        <dbReference type="Proteomes" id="UP000019086"/>
    </source>
</evidence>
<dbReference type="KEGG" id="btra:F544_22250"/>
<dbReference type="HOGENOM" id="CLU_3212966_0_0_6"/>
<evidence type="ECO:0000313" key="1">
    <source>
        <dbReference type="EMBL" id="AHG87453.1"/>
    </source>
</evidence>
<accession>W0RDJ4</accession>
<dbReference type="EMBL" id="CP006956">
    <property type="protein sequence ID" value="AHG87453.1"/>
    <property type="molecule type" value="Genomic_DNA"/>
</dbReference>
<dbReference type="AlphaFoldDB" id="W0RDJ4"/>
<reference evidence="1 2" key="1">
    <citation type="submission" date="2013-12" db="EMBL/GenBank/DDBJ databases">
        <title>Annotation of the Bibersteinia trehalosi USDA-ARS-USMARC-190 complete genome.</title>
        <authorList>
            <person name="Harhay G.P."/>
            <person name="McVey S."/>
            <person name="Clawson M.L."/>
            <person name="Bono J."/>
            <person name="Heaton M.P."/>
            <person name="Chitko-Mckown C.G."/>
            <person name="Harhay D.M."/>
            <person name="Smith T.P.L."/>
        </authorList>
    </citation>
    <scope>NUCLEOTIDE SEQUENCE [LARGE SCALE GENOMIC DNA]</scope>
    <source>
        <strain evidence="1 2">USDA-ARS-USMARC-190</strain>
    </source>
</reference>